<dbReference type="EMBL" id="CADIJS010000004">
    <property type="protein sequence ID" value="CAB3728417.1"/>
    <property type="molecule type" value="Genomic_DNA"/>
</dbReference>
<feature type="domain" description="VWFA" evidence="2">
    <location>
        <begin position="4155"/>
        <end position="4369"/>
    </location>
</feature>
<dbReference type="InterPro" id="IPR040853">
    <property type="entry name" value="RapA2_cadherin-like"/>
</dbReference>
<dbReference type="NCBIfam" id="TIGR01965">
    <property type="entry name" value="VCBS_repeat"/>
    <property type="match status" value="36"/>
</dbReference>
<dbReference type="SUPFAM" id="SSF53300">
    <property type="entry name" value="vWA-like"/>
    <property type="match status" value="1"/>
</dbReference>
<dbReference type="PROSITE" id="PS50234">
    <property type="entry name" value="VWFA"/>
    <property type="match status" value="1"/>
</dbReference>
<comment type="caution">
    <text evidence="4">The sequence shown here is derived from an EMBL/GenBank/DDBJ whole genome shotgun (WGS) entry which is preliminary data.</text>
</comment>
<feature type="domain" description="Cadherin" evidence="3">
    <location>
        <begin position="2108"/>
        <end position="2204"/>
    </location>
</feature>
<feature type="compositionally biased region" description="Basic and acidic residues" evidence="1">
    <location>
        <begin position="1572"/>
        <end position="1583"/>
    </location>
</feature>
<dbReference type="InterPro" id="IPR036465">
    <property type="entry name" value="vWFA_dom_sf"/>
</dbReference>
<feature type="region of interest" description="Disordered" evidence="1">
    <location>
        <begin position="71"/>
        <end position="90"/>
    </location>
</feature>
<dbReference type="SUPFAM" id="SSF51120">
    <property type="entry name" value="beta-Roll"/>
    <property type="match status" value="1"/>
</dbReference>
<dbReference type="InterPro" id="IPR018511">
    <property type="entry name" value="Hemolysin-typ_Ca-bd_CS"/>
</dbReference>
<evidence type="ECO:0000313" key="4">
    <source>
        <dbReference type="EMBL" id="CAB3728417.1"/>
    </source>
</evidence>
<gene>
    <name evidence="4" type="ORF">LMG1873_04580</name>
</gene>
<dbReference type="NCBIfam" id="NF012211">
    <property type="entry name" value="tand_rpt_95"/>
    <property type="match status" value="2"/>
</dbReference>
<feature type="domain" description="Cadherin" evidence="3">
    <location>
        <begin position="3469"/>
        <end position="3577"/>
    </location>
</feature>
<feature type="region of interest" description="Disordered" evidence="1">
    <location>
        <begin position="1357"/>
        <end position="1377"/>
    </location>
</feature>
<dbReference type="PROSITE" id="PS50268">
    <property type="entry name" value="CADHERIN_2"/>
    <property type="match status" value="5"/>
</dbReference>
<dbReference type="RefSeq" id="WP_175212263.1">
    <property type="nucleotide sequence ID" value="NZ_CADIJS010000004.1"/>
</dbReference>
<keyword evidence="5" id="KW-1185">Reference proteome</keyword>
<dbReference type="PRINTS" id="PR00313">
    <property type="entry name" value="CABNDNGRPT"/>
</dbReference>
<dbReference type="InterPro" id="IPR010221">
    <property type="entry name" value="VCBS_dom"/>
</dbReference>
<dbReference type="PROSITE" id="PS00330">
    <property type="entry name" value="HEMOLYSIN_CALCIUM"/>
    <property type="match status" value="4"/>
</dbReference>
<dbReference type="Gene3D" id="2.60.40.10">
    <property type="entry name" value="Immunoglobulins"/>
    <property type="match status" value="31"/>
</dbReference>
<feature type="region of interest" description="Disordered" evidence="1">
    <location>
        <begin position="2412"/>
        <end position="2432"/>
    </location>
</feature>
<dbReference type="InterPro" id="IPR011049">
    <property type="entry name" value="Serralysin-like_metalloprot_C"/>
</dbReference>
<proteinExistence type="predicted"/>
<feature type="compositionally biased region" description="Basic and acidic residues" evidence="1">
    <location>
        <begin position="2205"/>
        <end position="2216"/>
    </location>
</feature>
<sequence>MANTSPAVVNEISGRAWIRNSDGSLTELHQGSKVPAGSDIVTASGATVSLQVENGMPIVIGESREVAVNGDIAGPLADPSEASVAPPTGTDSDRLLAALQAGRDPFDELDPTAAIVAGGGDAGGSSFVRLARILETTTPLDLAYTNPGRGDDTLPRAAAAGATGDNADAAVPAATNTAPSALNDASTGDQNAVQRGNLLTNDSDPDGDPLAIVSVSGRPMTAGGVTVTGSNGGTFTVLPDGSYVFTPGTGFQNLPAGQTATSTISYTVTDPSGATSTATVEVTIVGVNDPAQITPANAGDDAGTVKEDTTFTANGKLNVTDVDDGEARFIVQSGQAGQHGTFSIDASGAWVYNLNNNDARVQALAVGETLTETFTVTTADGTTGTVTVTIQGTNDVPTLSGQAAGAVTEDTALVATGKLDVADVDTSDTHTWSINNNGAGQYGALTIAADGTWTYNLANANPAVQALTTGQSLTETFTVTVDDGHGGVTTQAVTITINGTDDIAVITPGVPGSDKGEVVEDDKLSVGGKLEVTDPDAGQAVFQVQTNTPTAHGAFSIDANGNWTYNLTNNDPAVQGLGAGKTLTETITVTTADGTTGQVVVTIVGTNDVPVLTGKADGAVTEDGSLVATGKLDVTDVDTTDTHTWTVSNDGKGTYGSFSVDGSGNWTFNLDNGNKDVQGLKSGESITETFTVTVDDGNGGVVSKDVTVTINGTDDGAVITPATPGSDKGEVVEDGKLSVGGKLDVTDPDAGQAVFQAQTNAAGQHGTFSVDANGNWTYNLTNSDPAVQGLGAGKTLTETFTVTTADGTTGQVVVTIVGTNDIPVLTGKADGAVTEDGSLVATGKLDVADIDTTDTHSWTVNNDGKGTYGSFSVDGSGNWTYNLDNGNKDVQGLKSGESITETFTVTVDDGNGGVVSKDVTVTINGTDDGAVITPATPGSDKGEVVEDGKLSVGGKLDVTDPDAGQAVFQAQTNAAGQHGTFSVDANGNWTYNLTNSDPAVQGLGAGKTLTETFTVTTADGTTGQVVVTIVGTNDVPVLTGKADGAVTEDGSLVATGKLNVADIDTTDTHTWTVNNDGKGTYGSFSVDGSGNWTYNLDNGNKDVQGLKSGESITETFTVTVDDGNGGVVSKDVTVTINGTDDGAVVTPSKPGDDAGSVKEDTTYTTGGKLDVVDPDAGEASFNQVTDKSGDHGTFSIDANGNWTYSLNNEDPKVQALAVGETLTETFTVTTVDGTQAQIVVTINGTNDDPTLSGELTGTVTEDGVKTANGQLTVADVDTSDTHTYSVIGSATGTYGSFAVDASGKWTYTLDNDAAQALKTGDVKTETYNVQVSDGHGGFDTKTVTVTINGADDGAVVTPSKPGDDAGSVKEDTTYTTGGKLDVVDPDAGEAAFNPVTDKTSDHGTFSIDANGNWTYSLNNDDPKVQALAVGETLTETFTVTTVDGTQAQIVVTINGTNDDPTLSGELTGTVTEDGVKTANGQLTVADVDTSDTHTYSVIGSATGTYGSFAVDASGKWTYTLDNDAAQALKTGDVKTETYNVQVSDGHGGFDTKTVTVTINGADDGAVVTPSKPGDDAGSVKEDTTYTTGGKLDVVDPDAGEAAFNPVTDKTSDHGTFSIDANGNWTYSLNNEDPKVQALAVGETLTETFTVTTVDGTQAQIVVTINGTNDDPTLSGELTGTVTEDGVKTANGQLTVADVDTSDTHTYSVIGSATGTYGSFAVDANGKWTYTLDNDAAQALKTGDVKTETYNVQVSDGHGGFDTKTVTVTINGADDGAVVTPSKPGDDAGSVKEDTTYTTGGKLDVVDPDAGEASFNPVTDKTSDHGTFSIDANGNWTYSLNNDDPKVQALAVGETLTETFTVTTVDGTQAQIVVTINGTNDDPTLSGELTGTVTEDGVKTANGQLTVADVDTSDTHTYSVIGSATGTYGSFAVDANGKWTYTLDNDAAQALKTGDVKTETYNVQVSDGHGGFDTKTVTVTINGADDGAVVTPSKPGDDAGSVKEDTTYTTGGKLDVVDPDAGEASFNPVTDKTSDHGTFSIDANGNWTYSLNNDDPKVQALAVGETLTETFTVTTIDGTQAQIVVTINGTNDDPTLSGELTGTVTEDGVKTANGQLTVADVDTSDTHTYSVLGSATGTYGSFAVDASGKWTYTLDNDAAQAFKTGDVKTETYTVQVADGNGGFDTKTVTVTINGADDGAVVTPSKPGDDAGSVKEDTTYTTGGKLDVVDPDAGQASFNPVTDKTSDHGTFSIDANGNWTYSLNNDDPKVQALAVGETLTETFTVTTIDGTQAQIVVTINGTNDDPTLSGELTGTVTEDGIKTANGQLTVADVDTSDTHTYSVIGSATGTYGSFAVDANGKWTYTLDNDAAQALKTGDVKTETYNVQVSDGHGGFDTKTVTVTINGADDGAVVTPSKPGDDAGSVKEDTTYTTGGKLDVVDPDAGEASFNPVTDKTSDHGTFSIDANGNWTYSLNNDDPKVQALAVGETLTETFTVTTVDGTQAQIVVTINGTNDDPTLSGELTGTVTEDGLKTANGQLSVVDVDTSDTHTYSVIGSATGTYGSFAVDGNGKWTYTLDNDAAQALKTGDVKTETYNVQVSDGHGGFDTKTVTVTINGADDGAVVTPSKPGDDAGSVKEDTTYTTGGKLDVVDPDAGEASFNPVTDKTSDHGTFSIDANGNWTYSLNNDDPKVQALAVGETLTETFTVTTVDGTQAQIVVTINGTNDDPTLSGELTGTVTEDGLKTANGQLSVVDVDTSDTHTYSVIGSATGTYGSFAVDGNGKWTYTLDNDAAQALKTGDVKTETYNVQVSDGHGGFDTKTVTVTINGADDGAVVTPSKPGDDAGSVKEDTTYTTGGKLDVVDPDAGEAAFNPVTDKGGDHGTFSIDANGNWTYSLNNEDPKVQALAVGETLTETFTVTTVDGTQAQIVVTINGTNDDPTLSGELTGTVTEDGVKTANGQLTVADVDTSDTHTYSVIGSATGTYGSFAVDANGKWTYTLDNDAAQALKTGDVKTETYNVQVSDGHGGFDTKTVTVTINGADDGAVVTPSKPGDDAGSVKEDTTYTTGGKLDVVDPDAGEAAFNPVTDKGGDHGTFSIDANGNWTYSLNNDDPKVQALAVGETLTETFTVTTIDGTQAQIVVTINGTNDDPTLSGELTGTVTEDGVKTANGQLTVADVDTSDTHTYSVIGSATGTYGSFAVDANGKWTYTLDNDAAQALKNGDVKTETYTVQVADGNGGFDTKTITVTINGADDGAVVTPSKPGDDAGSVKEDSIYTTGGKLDVVDPDAGEAAFNPVTGKNGDHGTFSIDANGNWTYSLNNNDPKVQALGVGESMTEKFTVTTIDGTQAQIVVTINGTNDAPTISGTSTGAVTEDAVQNSVSGQLSKADVDTNDTHTWSVNNDGKGTYGQFLVDATGKWTYTLDNTSAKVQALADGQKVTDTITVTVNDGHGGTATQQVTVTITGANDAPTISGTATGAVTEDAVQNSVSGQLSKADVDTNDTHTWSVNNDGKGTYGQFSVDATGKWTYTLDNTSAKVQALAAGQHVTDTITVTVSDGHGGTATQQVTVTVTGANDAPIIGGVATGAVKEDGTQVVGGQLTKTDVDTNDTHTWSVSNNGNGTYGTLTLDNTGKWIYTLDNGNAKVQSLADGQVVTDTLTVTVNDGNGGTAQQVITITVTGTNDAPTIGGVISGAVTEDGTQVVSGQLTKTDIDTTDTHTWTLNNAGKGAYGDFVVDATGKWTYTLNNASAKVQALADGQKVTDTITVTINDGHGGTATQVITVTVTGSNDAPTIAGTTTGAVKEDGTLTANGQLTKSDIDTNDTHTWSVSNNGVGTYGTFTVDSSGKWTYSLNNTSANVQGLKEGQQVTDTITVTVNDGHGGTAQLPVTVTITGTNDAPVITGQKSGTVTEDYTLSTSGKLTVVDADVGQSGVLAQTNVVGKYGTFSIDANGNWTYTLNNSLAVVQNLPAGATLSESFNVVTGDGTTVQPISVSIVGTNDAPVAADNSANVEIGSSHVFTIAEFNFSDGAEGNSLQSVIISRLPTDGTLTLNGNPVTVNTAVSAADIAAGKLVFTPSANGLDTSIGFQVRDNGGTDHGGQNTSGTYNFVLNTDNMVTGENVGSGTGNTPVLNGGSGNDIILGDKGGTVVTVEPGKNYNIALVVDTSGSMAYKLDGSTNGSGQSRIALVKDALTNLANQLVGHDGIVNVTLIGFATTAGTPVTLQNLTSANVQTLLTAITNLSATGGTNYEAAFNSAVSWFNSQTAAGKSVAAGYENVTFFLTDGDPTYYLKNNGNVGGDGSTTDMTTVQESVNAFAPLSGVSTVHGIGIGSGVNEDYLRLFDNTGSTGGAVTTYASFGNGSSTTVADFESSSGWSAASGWTISGTGNGSSAGRVDNTGWFSNDYWRMVDTAGGSSTNAITPTFTNSGFAKMTFDVRTESFNTGDVFSWSLQVRKADGTWITVDKGNVTSALGSWTTITTNTYAGGTYRFVFDVADNTAGNSNAGIWIDNITRVSFDASNVIAAPGGDVDIVLKGEDLAAALQGGSSSTDPAVVGNDVINGGAGNDIIFGDTINTDHLAWGNVAAGSHDGQGLKALQDFLAYQNGHAATSAEVYDYLKANHAQFNIADDPRGGNDTIHGGTGDDIIYGQGGDDALYGDDGNDILYGGAGNDLLHGGAGNDTLDGGAGNDTLIGGKGDDTLYGGAGSDTFKWELNDQGSVGAPAVDTIKDFSTATVANGGDVLDLKDLLIGEKDGTLTQYLNIHKDGNNTVIDINTKGQIGQGADQKIVLENVDLTGNGTMSNQAIINDLLQKGKLNVDHS</sequence>
<dbReference type="InterPro" id="IPR001343">
    <property type="entry name" value="Hemolysn_Ca-bd"/>
</dbReference>
<dbReference type="NCBIfam" id="TIGR03661">
    <property type="entry name" value="T1SS_VCA0849"/>
    <property type="match status" value="1"/>
</dbReference>
<dbReference type="PANTHER" id="PTHR14139:SF2">
    <property type="entry name" value="CALSYNTENIN-1"/>
    <property type="match status" value="1"/>
</dbReference>
<dbReference type="SMART" id="SM00327">
    <property type="entry name" value="VWA"/>
    <property type="match status" value="1"/>
</dbReference>
<feature type="compositionally biased region" description="Basic and acidic residues" evidence="1">
    <location>
        <begin position="1994"/>
        <end position="2005"/>
    </location>
</feature>
<evidence type="ECO:0000256" key="1">
    <source>
        <dbReference type="SAM" id="MobiDB-lite"/>
    </source>
</evidence>
<dbReference type="InterPro" id="IPR019960">
    <property type="entry name" value="T1SS_VCA0849"/>
</dbReference>
<feature type="compositionally biased region" description="Basic and acidic residues" evidence="1">
    <location>
        <begin position="1783"/>
        <end position="1794"/>
    </location>
</feature>
<feature type="region of interest" description="Disordered" evidence="1">
    <location>
        <begin position="1568"/>
        <end position="1588"/>
    </location>
</feature>
<reference evidence="4 5" key="1">
    <citation type="submission" date="2020-04" db="EMBL/GenBank/DDBJ databases">
        <authorList>
            <person name="De Canck E."/>
        </authorList>
    </citation>
    <scope>NUCLEOTIDE SEQUENCE [LARGE SCALE GENOMIC DNA]</scope>
    <source>
        <strain evidence="4 5">LMG 1873</strain>
    </source>
</reference>
<dbReference type="Pfam" id="PF00353">
    <property type="entry name" value="HemolysinCabind"/>
    <property type="match status" value="3"/>
</dbReference>
<feature type="region of interest" description="Disordered" evidence="1">
    <location>
        <begin position="1779"/>
        <end position="1799"/>
    </location>
</feature>
<evidence type="ECO:0000259" key="3">
    <source>
        <dbReference type="PROSITE" id="PS50268"/>
    </source>
</evidence>
<dbReference type="InterPro" id="IPR047777">
    <property type="entry name" value="LapA-like_RM"/>
</dbReference>
<protein>
    <recommendedName>
        <fullName evidence="6">VWFA domain-containing protein</fullName>
    </recommendedName>
</protein>
<dbReference type="NCBIfam" id="NF033682">
    <property type="entry name" value="retention_LapA"/>
    <property type="match status" value="1"/>
</dbReference>
<feature type="region of interest" description="Disordered" evidence="1">
    <location>
        <begin position="146"/>
        <end position="165"/>
    </location>
</feature>
<dbReference type="InterPro" id="IPR002035">
    <property type="entry name" value="VWF_A"/>
</dbReference>
<evidence type="ECO:0000259" key="2">
    <source>
        <dbReference type="PROSITE" id="PS50234"/>
    </source>
</evidence>
<dbReference type="PANTHER" id="PTHR14139">
    <property type="entry name" value="CALSYNTENIN"/>
    <property type="match status" value="1"/>
</dbReference>
<feature type="compositionally biased region" description="Basic and acidic residues" evidence="1">
    <location>
        <begin position="1361"/>
        <end position="1372"/>
    </location>
</feature>
<feature type="region of interest" description="Disordered" evidence="1">
    <location>
        <begin position="1990"/>
        <end position="2012"/>
    </location>
</feature>
<dbReference type="InterPro" id="IPR013783">
    <property type="entry name" value="Ig-like_fold"/>
</dbReference>
<dbReference type="Gene3D" id="3.40.50.410">
    <property type="entry name" value="von Willebrand factor, type A domain"/>
    <property type="match status" value="1"/>
</dbReference>
<evidence type="ECO:0000313" key="5">
    <source>
        <dbReference type="Proteomes" id="UP000494116"/>
    </source>
</evidence>
<name>A0ABM8L2N9_9BURK</name>
<dbReference type="Proteomes" id="UP000494116">
    <property type="component" value="Unassembled WGS sequence"/>
</dbReference>
<feature type="domain" description="Cadherin" evidence="3">
    <location>
        <begin position="3163"/>
        <end position="3259"/>
    </location>
</feature>
<dbReference type="CDD" id="cd00198">
    <property type="entry name" value="vWFA"/>
    <property type="match status" value="1"/>
</dbReference>
<feature type="domain" description="Cadherin" evidence="3">
    <location>
        <begin position="3361"/>
        <end position="3469"/>
    </location>
</feature>
<accession>A0ABM8L2N9</accession>
<dbReference type="InterPro" id="IPR002126">
    <property type="entry name" value="Cadherin-like_dom"/>
</dbReference>
<evidence type="ECO:0008006" key="6">
    <source>
        <dbReference type="Google" id="ProtNLM"/>
    </source>
</evidence>
<dbReference type="Pfam" id="PF13519">
    <property type="entry name" value="VWA_2"/>
    <property type="match status" value="1"/>
</dbReference>
<feature type="compositionally biased region" description="Basic and acidic residues" evidence="1">
    <location>
        <begin position="2416"/>
        <end position="2427"/>
    </location>
</feature>
<dbReference type="Pfam" id="PF17803">
    <property type="entry name" value="Cadherin_4"/>
    <property type="match status" value="35"/>
</dbReference>
<organism evidence="4 5">
    <name type="scientific">Achromobacter piechaudii</name>
    <dbReference type="NCBI Taxonomy" id="72556"/>
    <lineage>
        <taxon>Bacteria</taxon>
        <taxon>Pseudomonadati</taxon>
        <taxon>Pseudomonadota</taxon>
        <taxon>Betaproteobacteria</taxon>
        <taxon>Burkholderiales</taxon>
        <taxon>Alcaligenaceae</taxon>
        <taxon>Achromobacter</taxon>
    </lineage>
</organism>
<feature type="region of interest" description="Disordered" evidence="1">
    <location>
        <begin position="2201"/>
        <end position="2222"/>
    </location>
</feature>
<dbReference type="Pfam" id="PF17963">
    <property type="entry name" value="Big_9"/>
    <property type="match status" value="1"/>
</dbReference>
<feature type="domain" description="Cadherin" evidence="3">
    <location>
        <begin position="3589"/>
        <end position="3684"/>
    </location>
</feature>